<gene>
    <name evidence="8" type="ORF">EDEG_02575</name>
</gene>
<dbReference type="Gene3D" id="1.20.120.790">
    <property type="entry name" value="Heat shock protein 90, C-terminal domain"/>
    <property type="match status" value="1"/>
</dbReference>
<dbReference type="STRING" id="1003232.J8ZTS1"/>
<dbReference type="InterPro" id="IPR036890">
    <property type="entry name" value="HATPase_C_sf"/>
</dbReference>
<dbReference type="Gene3D" id="3.40.50.11260">
    <property type="match status" value="1"/>
</dbReference>
<feature type="binding site" evidence="5">
    <location>
        <begin position="122"/>
        <end position="123"/>
    </location>
    <ligand>
        <name>ATP</name>
        <dbReference type="ChEBI" id="CHEBI:30616"/>
    </ligand>
</feature>
<comment type="similarity">
    <text evidence="1">Belongs to the heat shock protein 90 family.</text>
</comment>
<dbReference type="GO" id="GO:0140662">
    <property type="term" value="F:ATP-dependent protein folding chaperone"/>
    <property type="evidence" value="ECO:0007669"/>
    <property type="project" value="InterPro"/>
</dbReference>
<dbReference type="PIRSF" id="PIRSF002583">
    <property type="entry name" value="Hsp90"/>
    <property type="match status" value="1"/>
</dbReference>
<dbReference type="VEuPathDB" id="MicrosporidiaDB:EDEG_02575"/>
<name>J8ZTS1_EDHAE</name>
<sequence>MAEDKSFKYDVEISSLMSTIVNALYSDKSLAFRELISNASDACDKYQLSYYLLLDQLNTFREKKGLDNAELPAIHDENVILSQPSELRITVESKDGTLTFEDNGIGMTKEDLKNFLGVVSRSGTKKFKETMKSFDSMKKLIGQFGLGFYSSFLLADHVKVISKHPFSECFTFESKGLDEFSVYETPDCEKIKDHGTKVVLFVREGDENYKGQEKVEEIVKKYSMFIPYPIYIIKENVEEVEEEKSDNQNEEEKVDGKEENLDAEKIAEEIVNSEIEQNENNKDNEVPMENIAEDSEKEAMEPLVEKKSVKKVTKTTKVPTLINKEKPLWLIQPKNVTKEQYTSFYKTISNDWDDYLAVKHVTLEGQISLTFLLFIPKRNRNSFFEKQEQKPKNVKLYVSNVFVTDDLKDAIPEYFNFVHGIISSDDIPMNVSREICQGNNTIRMIKNNFPKKIVEMFEELKNTPEYDTLYKEFGPNIKIAAREATGNLQDKLASLLQFYTSKSKDKMVTLDDYLTRNKVIYYCSGLNKDEVYNSPYLNLFADDEVLFMYEPVDQILLQGFTKYKDVELKNIASQSVLQEKGKIDNDITTKYQAFLDAYKKELDEFVEQITLKDLKDIPCLVTTSQYGYSAALESMLKSQPGIENNPLASFMFKSKKNFEINPNHKIIQNLMDMYEKNDMYWKDVGLLVYQNSLISCGYKMDDGVSYSKLCFNVLNLFLDRNNKKSINSDSSESDRNVDEKNDNEANEKDNIVDKKDEVNVDEVL</sequence>
<feature type="binding site" evidence="5">
    <location>
        <position position="102"/>
    </location>
    <ligand>
        <name>ATP</name>
        <dbReference type="ChEBI" id="CHEBI:30616"/>
    </ligand>
</feature>
<reference evidence="9" key="2">
    <citation type="submission" date="2015-07" db="EMBL/GenBank/DDBJ databases">
        <title>Contrasting host-pathogen interactions and genome evolution in two generalist and specialist microsporidian pathogens of mosquitoes.</title>
        <authorList>
            <consortium name="The Broad Institute Genomics Platform"/>
            <consortium name="The Broad Institute Genome Sequencing Center for Infectious Disease"/>
            <person name="Cuomo C.A."/>
            <person name="Sanscrainte N.D."/>
            <person name="Goldberg J.M."/>
            <person name="Heiman D."/>
            <person name="Young S."/>
            <person name="Zeng Q."/>
            <person name="Becnel J.J."/>
            <person name="Birren B.W."/>
        </authorList>
    </citation>
    <scope>NUCLEOTIDE SEQUENCE [LARGE SCALE GENOMIC DNA]</scope>
    <source>
        <strain evidence="9">USNM 41457</strain>
    </source>
</reference>
<dbReference type="FunCoup" id="J8ZTS1">
    <property type="interactions" value="184"/>
</dbReference>
<feature type="binding site" evidence="5">
    <location>
        <begin position="143"/>
        <end position="148"/>
    </location>
    <ligand>
        <name>ATP</name>
        <dbReference type="ChEBI" id="CHEBI:30616"/>
    </ligand>
</feature>
<evidence type="ECO:0000256" key="5">
    <source>
        <dbReference type="PIRSR" id="PIRSR002583-1"/>
    </source>
</evidence>
<feature type="region of interest" description="Disordered" evidence="7">
    <location>
        <begin position="725"/>
        <end position="764"/>
    </location>
</feature>
<dbReference type="OrthoDB" id="28737at2759"/>
<dbReference type="GO" id="GO:0016887">
    <property type="term" value="F:ATP hydrolysis activity"/>
    <property type="evidence" value="ECO:0007669"/>
    <property type="project" value="InterPro"/>
</dbReference>
<evidence type="ECO:0000256" key="6">
    <source>
        <dbReference type="SAM" id="Coils"/>
    </source>
</evidence>
<organism evidence="8 9">
    <name type="scientific">Edhazardia aedis (strain USNM 41457)</name>
    <name type="common">Microsporidian parasite</name>
    <dbReference type="NCBI Taxonomy" id="1003232"/>
    <lineage>
        <taxon>Eukaryota</taxon>
        <taxon>Fungi</taxon>
        <taxon>Fungi incertae sedis</taxon>
        <taxon>Microsporidia</taxon>
        <taxon>Edhazardia</taxon>
    </lineage>
</organism>
<dbReference type="PANTHER" id="PTHR11528">
    <property type="entry name" value="HEAT SHOCK PROTEIN 90 FAMILY MEMBER"/>
    <property type="match status" value="1"/>
</dbReference>
<dbReference type="Gene3D" id="3.30.565.10">
    <property type="entry name" value="Histidine kinase-like ATPase, C-terminal domain"/>
    <property type="match status" value="1"/>
</dbReference>
<evidence type="ECO:0000256" key="7">
    <source>
        <dbReference type="SAM" id="MobiDB-lite"/>
    </source>
</evidence>
<dbReference type="InParanoid" id="J8ZTS1"/>
<evidence type="ECO:0000313" key="8">
    <source>
        <dbReference type="EMBL" id="EJW03043.1"/>
    </source>
</evidence>
<feature type="compositionally biased region" description="Basic and acidic residues" evidence="7">
    <location>
        <begin position="732"/>
        <end position="758"/>
    </location>
</feature>
<keyword evidence="4" id="KW-0143">Chaperone</keyword>
<reference evidence="8 9" key="1">
    <citation type="submission" date="2011-08" db="EMBL/GenBank/DDBJ databases">
        <authorList>
            <person name="Liu Z.J."/>
            <person name="Shi F.L."/>
            <person name="Lu J.Q."/>
            <person name="Li M."/>
            <person name="Wang Z.L."/>
        </authorList>
    </citation>
    <scope>NUCLEOTIDE SEQUENCE [LARGE SCALE GENOMIC DNA]</scope>
    <source>
        <strain evidence="8 9">USNM 41457</strain>
    </source>
</reference>
<evidence type="ECO:0008006" key="10">
    <source>
        <dbReference type="Google" id="ProtNLM"/>
    </source>
</evidence>
<dbReference type="Pfam" id="PF13589">
    <property type="entry name" value="HATPase_c_3"/>
    <property type="match status" value="1"/>
</dbReference>
<dbReference type="Pfam" id="PF00183">
    <property type="entry name" value="HSP90"/>
    <property type="match status" value="1"/>
</dbReference>
<dbReference type="SUPFAM" id="SSF55874">
    <property type="entry name" value="ATPase domain of HSP90 chaperone/DNA topoisomerase II/histidine kinase"/>
    <property type="match status" value="1"/>
</dbReference>
<dbReference type="PRINTS" id="PR00775">
    <property type="entry name" value="HEATSHOCK90"/>
</dbReference>
<evidence type="ECO:0000313" key="9">
    <source>
        <dbReference type="Proteomes" id="UP000003163"/>
    </source>
</evidence>
<feature type="binding site" evidence="5">
    <location>
        <position position="107"/>
    </location>
    <ligand>
        <name>ATP</name>
        <dbReference type="ChEBI" id="CHEBI:30616"/>
    </ligand>
</feature>
<dbReference type="NCBIfam" id="NF003555">
    <property type="entry name" value="PRK05218.1"/>
    <property type="match status" value="1"/>
</dbReference>
<dbReference type="InterPro" id="IPR001404">
    <property type="entry name" value="Hsp90_fam"/>
</dbReference>
<dbReference type="GO" id="GO:0051082">
    <property type="term" value="F:unfolded protein binding"/>
    <property type="evidence" value="ECO:0007669"/>
    <property type="project" value="InterPro"/>
</dbReference>
<accession>J8ZTS1</accession>
<dbReference type="GO" id="GO:0005524">
    <property type="term" value="F:ATP binding"/>
    <property type="evidence" value="ECO:0007669"/>
    <property type="project" value="UniProtKB-KW"/>
</dbReference>
<dbReference type="InterPro" id="IPR020575">
    <property type="entry name" value="Hsp90_N"/>
</dbReference>
<keyword evidence="9" id="KW-1185">Reference proteome</keyword>
<proteinExistence type="inferred from homology"/>
<dbReference type="Gene3D" id="3.30.230.80">
    <property type="match status" value="1"/>
</dbReference>
<comment type="caution">
    <text evidence="8">The sequence shown here is derived from an EMBL/GenBank/DDBJ whole genome shotgun (WGS) entry which is preliminary data.</text>
</comment>
<dbReference type="AlphaFoldDB" id="J8ZTS1"/>
<evidence type="ECO:0000256" key="3">
    <source>
        <dbReference type="ARBA" id="ARBA00022840"/>
    </source>
</evidence>
<dbReference type="SUPFAM" id="SSF110942">
    <property type="entry name" value="HSP90 C-terminal domain"/>
    <property type="match status" value="1"/>
</dbReference>
<feature type="binding site" evidence="5">
    <location>
        <position position="196"/>
    </location>
    <ligand>
        <name>ATP</name>
        <dbReference type="ChEBI" id="CHEBI:30616"/>
    </ligand>
</feature>
<dbReference type="HOGENOM" id="CLU_006684_1_3_1"/>
<feature type="binding site" evidence="5">
    <location>
        <position position="34"/>
    </location>
    <ligand>
        <name>ATP</name>
        <dbReference type="ChEBI" id="CHEBI:30616"/>
    </ligand>
</feature>
<dbReference type="InterPro" id="IPR020568">
    <property type="entry name" value="Ribosomal_Su5_D2-typ_SF"/>
</dbReference>
<protein>
    <recommendedName>
        <fullName evidence="10">Histidine kinase/HSP90-like ATPase domain-containing protein</fullName>
    </recommendedName>
</protein>
<feature type="coiled-coil region" evidence="6">
    <location>
        <begin position="230"/>
        <end position="267"/>
    </location>
</feature>
<feature type="binding site" evidence="5">
    <location>
        <position position="38"/>
    </location>
    <ligand>
        <name>ATP</name>
        <dbReference type="ChEBI" id="CHEBI:30616"/>
    </ligand>
</feature>
<dbReference type="SUPFAM" id="SSF54211">
    <property type="entry name" value="Ribosomal protein S5 domain 2-like"/>
    <property type="match status" value="1"/>
</dbReference>
<dbReference type="EMBL" id="AFBI03000047">
    <property type="protein sequence ID" value="EJW03043.1"/>
    <property type="molecule type" value="Genomic_DNA"/>
</dbReference>
<evidence type="ECO:0000256" key="4">
    <source>
        <dbReference type="ARBA" id="ARBA00023186"/>
    </source>
</evidence>
<keyword evidence="6" id="KW-0175">Coiled coil</keyword>
<keyword evidence="2 5" id="KW-0547">Nucleotide-binding</keyword>
<dbReference type="Proteomes" id="UP000003163">
    <property type="component" value="Unassembled WGS sequence"/>
</dbReference>
<evidence type="ECO:0000256" key="2">
    <source>
        <dbReference type="ARBA" id="ARBA00022741"/>
    </source>
</evidence>
<dbReference type="InterPro" id="IPR037196">
    <property type="entry name" value="HSP90_C"/>
</dbReference>
<keyword evidence="3 5" id="KW-0067">ATP-binding</keyword>
<dbReference type="OMA" id="MRRMKEM"/>
<evidence type="ECO:0000256" key="1">
    <source>
        <dbReference type="ARBA" id="ARBA00008239"/>
    </source>
</evidence>
<feature type="binding site" evidence="5">
    <location>
        <position position="433"/>
    </location>
    <ligand>
        <name>ATP</name>
        <dbReference type="ChEBI" id="CHEBI:30616"/>
    </ligand>
</feature>